<dbReference type="SUPFAM" id="SSF50978">
    <property type="entry name" value="WD40 repeat-like"/>
    <property type="match status" value="1"/>
</dbReference>
<keyword evidence="5" id="KW-0472">Membrane</keyword>
<dbReference type="SMART" id="SM00320">
    <property type="entry name" value="WD40"/>
    <property type="match status" value="1"/>
</dbReference>
<evidence type="ECO:0000313" key="6">
    <source>
        <dbReference type="Ensembl" id="ENSAZOP00000015108.1"/>
    </source>
</evidence>
<reference evidence="6" key="2">
    <citation type="submission" date="2025-09" db="UniProtKB">
        <authorList>
            <consortium name="Ensembl"/>
        </authorList>
    </citation>
    <scope>IDENTIFICATION</scope>
</reference>
<feature type="transmembrane region" description="Helical" evidence="5">
    <location>
        <begin position="104"/>
        <end position="127"/>
    </location>
</feature>
<dbReference type="PROSITE" id="PS50082">
    <property type="entry name" value="WD_REPEATS_2"/>
    <property type="match status" value="1"/>
</dbReference>
<dbReference type="PANTHER" id="PTHR22838">
    <property type="entry name" value="WD REPEAT PROTEIN 26-RELATED"/>
    <property type="match status" value="1"/>
</dbReference>
<dbReference type="Gene3D" id="2.130.10.10">
    <property type="entry name" value="YVTN repeat-like/Quinoprotein amine dehydrogenase"/>
    <property type="match status" value="1"/>
</dbReference>
<feature type="region of interest" description="Disordered" evidence="4">
    <location>
        <begin position="397"/>
        <end position="431"/>
    </location>
</feature>
<keyword evidence="5" id="KW-1133">Transmembrane helix</keyword>
<evidence type="ECO:0008006" key="8">
    <source>
        <dbReference type="Google" id="ProtNLM"/>
    </source>
</evidence>
<evidence type="ECO:0000313" key="7">
    <source>
        <dbReference type="Proteomes" id="UP000694549"/>
    </source>
</evidence>
<sequence>HFFAPLSHFLPPGALSALLRSFSPPTHGIYCPHRAFSPPLVHFLRQFEHFSPSLGHFCPWGLFSPHVAFSAPLRAFIPPGVFFDPSPLCAFFTPLGVISPPRGIFCPLGALSASFGVFFPPSLHFFYSSGHLFHLSSPGAIFSPPQGHFWTPSLHFSPSSGHLFHLSPLGLFFLPPLTAFFLFLRALIPFILPRGYFFAPPRALLDPLVAFFTFLRALIPFIPPGAIFFAPPQCIFSIPQCIYSPQGYFFDPLSAFYTFLRAFIPFSHPPSAPFSPPQARFLPPRLPFLPPQLLFVPPRWAAPGTWCEWSTSRRGRRRGGARGGCRAGCWRSASTPPAACCGRATTAAPSPPSSVTPTQVTLRGGWGVTVGTLHGISVFSTPFRWFFAPKRQADQGVAGGGAGGRLHHLPVGARLGQPRSPRPLAAGQRLPRPPPALQGACVVTGSEDACVHFFDVGRSARATVNTLQGHGGAVLAVAFNCDESLLASSDATGTVIVWRRQHA</sequence>
<feature type="transmembrane region" description="Helical" evidence="5">
    <location>
        <begin position="169"/>
        <end position="192"/>
    </location>
</feature>
<dbReference type="AlphaFoldDB" id="A0A8B9UXT4"/>
<feature type="transmembrane region" description="Helical" evidence="5">
    <location>
        <begin position="204"/>
        <end position="230"/>
    </location>
</feature>
<dbReference type="InterPro" id="IPR051350">
    <property type="entry name" value="WD_repeat-ST_regulator"/>
</dbReference>
<evidence type="ECO:0000256" key="1">
    <source>
        <dbReference type="ARBA" id="ARBA00022574"/>
    </source>
</evidence>
<evidence type="ECO:0000256" key="3">
    <source>
        <dbReference type="PROSITE-ProRule" id="PRU00221"/>
    </source>
</evidence>
<evidence type="ECO:0000256" key="4">
    <source>
        <dbReference type="SAM" id="MobiDB-lite"/>
    </source>
</evidence>
<dbReference type="GO" id="GO:1990841">
    <property type="term" value="F:promoter-specific chromatin binding"/>
    <property type="evidence" value="ECO:0007669"/>
    <property type="project" value="TreeGrafter"/>
</dbReference>
<feature type="repeat" description="WD" evidence="3">
    <location>
        <begin position="467"/>
        <end position="503"/>
    </location>
</feature>
<keyword evidence="2" id="KW-0677">Repeat</keyword>
<keyword evidence="1 3" id="KW-0853">WD repeat</keyword>
<keyword evidence="7" id="KW-1185">Reference proteome</keyword>
<reference evidence="6" key="1">
    <citation type="submission" date="2025-08" db="UniProtKB">
        <authorList>
            <consortium name="Ensembl"/>
        </authorList>
    </citation>
    <scope>IDENTIFICATION</scope>
</reference>
<dbReference type="PROSITE" id="PS50294">
    <property type="entry name" value="WD_REPEATS_REGION"/>
    <property type="match status" value="1"/>
</dbReference>
<evidence type="ECO:0000256" key="2">
    <source>
        <dbReference type="ARBA" id="ARBA00022737"/>
    </source>
</evidence>
<accession>A0A8B9UXT4</accession>
<dbReference type="Proteomes" id="UP000694549">
    <property type="component" value="Unplaced"/>
</dbReference>
<protein>
    <recommendedName>
        <fullName evidence="8">WD repeat domain 13</fullName>
    </recommendedName>
</protein>
<dbReference type="InterPro" id="IPR001680">
    <property type="entry name" value="WD40_rpt"/>
</dbReference>
<dbReference type="Pfam" id="PF00400">
    <property type="entry name" value="WD40"/>
    <property type="match status" value="1"/>
</dbReference>
<dbReference type="PANTHER" id="PTHR22838:SF4">
    <property type="entry name" value="WD REPEAT-CONTAINING PROTEIN 13"/>
    <property type="match status" value="1"/>
</dbReference>
<name>A0A8B9UXT4_9AVES</name>
<evidence type="ECO:0000256" key="5">
    <source>
        <dbReference type="SAM" id="Phobius"/>
    </source>
</evidence>
<dbReference type="InterPro" id="IPR036322">
    <property type="entry name" value="WD40_repeat_dom_sf"/>
</dbReference>
<dbReference type="GO" id="GO:0005634">
    <property type="term" value="C:nucleus"/>
    <property type="evidence" value="ECO:0007669"/>
    <property type="project" value="TreeGrafter"/>
</dbReference>
<dbReference type="InterPro" id="IPR015943">
    <property type="entry name" value="WD40/YVTN_repeat-like_dom_sf"/>
</dbReference>
<proteinExistence type="predicted"/>
<dbReference type="Ensembl" id="ENSAZOT00000016236.1">
    <property type="protein sequence ID" value="ENSAZOP00000015108.1"/>
    <property type="gene ID" value="ENSAZOG00000009767.1"/>
</dbReference>
<organism evidence="6 7">
    <name type="scientific">Anas zonorhyncha</name>
    <name type="common">Eastern spot-billed duck</name>
    <dbReference type="NCBI Taxonomy" id="75864"/>
    <lineage>
        <taxon>Eukaryota</taxon>
        <taxon>Metazoa</taxon>
        <taxon>Chordata</taxon>
        <taxon>Craniata</taxon>
        <taxon>Vertebrata</taxon>
        <taxon>Euteleostomi</taxon>
        <taxon>Archelosauria</taxon>
        <taxon>Archosauria</taxon>
        <taxon>Dinosauria</taxon>
        <taxon>Saurischia</taxon>
        <taxon>Theropoda</taxon>
        <taxon>Coelurosauria</taxon>
        <taxon>Aves</taxon>
        <taxon>Neognathae</taxon>
        <taxon>Galloanserae</taxon>
        <taxon>Anseriformes</taxon>
        <taxon>Anatidae</taxon>
        <taxon>Anatinae</taxon>
        <taxon>Anas</taxon>
    </lineage>
</organism>
<keyword evidence="5" id="KW-0812">Transmembrane</keyword>